<feature type="region of interest" description="Disordered" evidence="1">
    <location>
        <begin position="1"/>
        <end position="46"/>
    </location>
</feature>
<organism evidence="2 3">
    <name type="scientific">Gossypium barbadense</name>
    <name type="common">Sea Island cotton</name>
    <name type="synonym">Hibiscus barbadensis</name>
    <dbReference type="NCBI Taxonomy" id="3634"/>
    <lineage>
        <taxon>Eukaryota</taxon>
        <taxon>Viridiplantae</taxon>
        <taxon>Streptophyta</taxon>
        <taxon>Embryophyta</taxon>
        <taxon>Tracheophyta</taxon>
        <taxon>Spermatophyta</taxon>
        <taxon>Magnoliopsida</taxon>
        <taxon>eudicotyledons</taxon>
        <taxon>Gunneridae</taxon>
        <taxon>Pentapetalae</taxon>
        <taxon>rosids</taxon>
        <taxon>malvids</taxon>
        <taxon>Malvales</taxon>
        <taxon>Malvaceae</taxon>
        <taxon>Malvoideae</taxon>
        <taxon>Gossypium</taxon>
    </lineage>
</organism>
<dbReference type="Proteomes" id="UP000239757">
    <property type="component" value="Unassembled WGS sequence"/>
</dbReference>
<feature type="region of interest" description="Disordered" evidence="1">
    <location>
        <begin position="144"/>
        <end position="166"/>
    </location>
</feature>
<evidence type="ECO:0000256" key="1">
    <source>
        <dbReference type="SAM" id="MobiDB-lite"/>
    </source>
</evidence>
<accession>A0A2P5YB65</accession>
<gene>
    <name evidence="2" type="ORF">GOBAR_AA07857</name>
</gene>
<proteinExistence type="predicted"/>
<reference evidence="2 3" key="1">
    <citation type="submission" date="2015-01" db="EMBL/GenBank/DDBJ databases">
        <title>Genome of allotetraploid Gossypium barbadense reveals genomic plasticity and fiber elongation in cotton evolution.</title>
        <authorList>
            <person name="Chen X."/>
            <person name="Liu X."/>
            <person name="Zhao B."/>
            <person name="Zheng H."/>
            <person name="Hu Y."/>
            <person name="Lu G."/>
            <person name="Yang C."/>
            <person name="Chen J."/>
            <person name="Shan C."/>
            <person name="Zhang L."/>
            <person name="Zhou Y."/>
            <person name="Wang L."/>
            <person name="Guo W."/>
            <person name="Bai Y."/>
            <person name="Ruan J."/>
            <person name="Shangguan X."/>
            <person name="Mao Y."/>
            <person name="Jiang J."/>
            <person name="Zhu Y."/>
            <person name="Lei J."/>
            <person name="Kang H."/>
            <person name="Chen S."/>
            <person name="He X."/>
            <person name="Wang R."/>
            <person name="Wang Y."/>
            <person name="Chen J."/>
            <person name="Wang L."/>
            <person name="Yu S."/>
            <person name="Wang B."/>
            <person name="Wei J."/>
            <person name="Song S."/>
            <person name="Lu X."/>
            <person name="Gao Z."/>
            <person name="Gu W."/>
            <person name="Deng X."/>
            <person name="Ma D."/>
            <person name="Wang S."/>
            <person name="Liang W."/>
            <person name="Fang L."/>
            <person name="Cai C."/>
            <person name="Zhu X."/>
            <person name="Zhou B."/>
            <person name="Zhang Y."/>
            <person name="Chen Z."/>
            <person name="Xu S."/>
            <person name="Zhu R."/>
            <person name="Wang S."/>
            <person name="Zhang T."/>
            <person name="Zhao G."/>
        </authorList>
    </citation>
    <scope>NUCLEOTIDE SEQUENCE [LARGE SCALE GENOMIC DNA]</scope>
    <source>
        <strain evidence="3">cv. Xinhai21</strain>
        <tissue evidence="2">Leaf</tissue>
    </source>
</reference>
<sequence>MTRAIGKPPYRKSDVRLRGCSSARNGRAGPERGTRRNQAQDITKTRDQWDNAKNAGSTLYHAASPLEGSKRASVEGSMVPEVNKKNARLLAILTSRQKDSFRNTIQLSMTKQLDMSRCNTEYLHVWEKNNILARKKKRNGVHGYIFGDTKQKSGTINKGTTTERAR</sequence>
<evidence type="ECO:0000313" key="3">
    <source>
        <dbReference type="Proteomes" id="UP000239757"/>
    </source>
</evidence>
<evidence type="ECO:0000313" key="2">
    <source>
        <dbReference type="EMBL" id="PPS12781.1"/>
    </source>
</evidence>
<dbReference type="EMBL" id="KZ663431">
    <property type="protein sequence ID" value="PPS12781.1"/>
    <property type="molecule type" value="Genomic_DNA"/>
</dbReference>
<dbReference type="AlphaFoldDB" id="A0A2P5YB65"/>
<name>A0A2P5YB65_GOSBA</name>
<protein>
    <submittedName>
        <fullName evidence="2">Uncharacterized protein</fullName>
    </submittedName>
</protein>